<feature type="compositionally biased region" description="Polar residues" evidence="1">
    <location>
        <begin position="647"/>
        <end position="658"/>
    </location>
</feature>
<feature type="region of interest" description="Disordered" evidence="1">
    <location>
        <begin position="692"/>
        <end position="775"/>
    </location>
</feature>
<reference evidence="3" key="1">
    <citation type="submission" date="2016-04" db="EMBL/GenBank/DDBJ databases">
        <authorList>
            <person name="Nguyen H.D."/>
            <person name="Samba Siva P."/>
            <person name="Cullis J."/>
            <person name="Levesque C.A."/>
            <person name="Hambleton S."/>
        </authorList>
    </citation>
    <scope>NUCLEOTIDE SEQUENCE</scope>
    <source>
        <strain evidence="3">DAOMC 236426</strain>
    </source>
</reference>
<proteinExistence type="predicted"/>
<feature type="compositionally biased region" description="Polar residues" evidence="1">
    <location>
        <begin position="1"/>
        <end position="14"/>
    </location>
</feature>
<dbReference type="SUPFAM" id="SSF48452">
    <property type="entry name" value="TPR-like"/>
    <property type="match status" value="1"/>
</dbReference>
<dbReference type="PROSITE" id="PS50191">
    <property type="entry name" value="CRAL_TRIO"/>
    <property type="match status" value="1"/>
</dbReference>
<dbReference type="Pfam" id="PF03765">
    <property type="entry name" value="CRAL_TRIO_N"/>
    <property type="match status" value="1"/>
</dbReference>
<feature type="domain" description="CRAL-TRIO" evidence="2">
    <location>
        <begin position="168"/>
        <end position="329"/>
    </location>
</feature>
<feature type="region of interest" description="Disordered" evidence="1">
    <location>
        <begin position="1"/>
        <end position="24"/>
    </location>
</feature>
<dbReference type="GO" id="GO:0005829">
    <property type="term" value="C:cytosol"/>
    <property type="evidence" value="ECO:0007669"/>
    <property type="project" value="TreeGrafter"/>
</dbReference>
<feature type="compositionally biased region" description="Low complexity" evidence="1">
    <location>
        <begin position="513"/>
        <end position="530"/>
    </location>
</feature>
<feature type="region of interest" description="Disordered" evidence="1">
    <location>
        <begin position="456"/>
        <end position="481"/>
    </location>
</feature>
<name>A0A8X7SYD3_9BASI</name>
<dbReference type="EMBL" id="LWDE02000282">
    <property type="protein sequence ID" value="KAE8249459.1"/>
    <property type="molecule type" value="Genomic_DNA"/>
</dbReference>
<evidence type="ECO:0000313" key="4">
    <source>
        <dbReference type="Proteomes" id="UP000077684"/>
    </source>
</evidence>
<dbReference type="SMART" id="SM01100">
    <property type="entry name" value="CRAL_TRIO_N"/>
    <property type="match status" value="1"/>
</dbReference>
<dbReference type="Proteomes" id="UP000077684">
    <property type="component" value="Unassembled WGS sequence"/>
</dbReference>
<feature type="compositionally biased region" description="Low complexity" evidence="1">
    <location>
        <begin position="692"/>
        <end position="703"/>
    </location>
</feature>
<feature type="region of interest" description="Disordered" evidence="1">
    <location>
        <begin position="647"/>
        <end position="668"/>
    </location>
</feature>
<feature type="region of interest" description="Disordered" evidence="1">
    <location>
        <begin position="574"/>
        <end position="621"/>
    </location>
</feature>
<dbReference type="PANTHER" id="PTHR31859:SF1">
    <property type="entry name" value="TETRATRICOPEPTIDE REPEAT PROTEIN 39C"/>
    <property type="match status" value="1"/>
</dbReference>
<dbReference type="SMART" id="SM00516">
    <property type="entry name" value="SEC14"/>
    <property type="match status" value="1"/>
</dbReference>
<dbReference type="SUPFAM" id="SSF52087">
    <property type="entry name" value="CRAL/TRIO domain"/>
    <property type="match status" value="1"/>
</dbReference>
<dbReference type="Pfam" id="PF00650">
    <property type="entry name" value="CRAL_TRIO"/>
    <property type="match status" value="1"/>
</dbReference>
<dbReference type="CDD" id="cd00170">
    <property type="entry name" value="SEC14"/>
    <property type="match status" value="1"/>
</dbReference>
<feature type="compositionally biased region" description="Low complexity" evidence="1">
    <location>
        <begin position="1458"/>
        <end position="1469"/>
    </location>
</feature>
<dbReference type="InterPro" id="IPR001251">
    <property type="entry name" value="CRAL-TRIO_dom"/>
</dbReference>
<protein>
    <recommendedName>
        <fullName evidence="2">CRAL-TRIO domain-containing protein</fullName>
    </recommendedName>
</protein>
<feature type="compositionally biased region" description="Polar residues" evidence="1">
    <location>
        <begin position="1493"/>
        <end position="1509"/>
    </location>
</feature>
<dbReference type="InterPro" id="IPR036865">
    <property type="entry name" value="CRAL-TRIO_dom_sf"/>
</dbReference>
<feature type="compositionally biased region" description="Gly residues" evidence="1">
    <location>
        <begin position="1470"/>
        <end position="1479"/>
    </location>
</feature>
<dbReference type="SUPFAM" id="SSF46938">
    <property type="entry name" value="CRAL/TRIO N-terminal domain"/>
    <property type="match status" value="1"/>
</dbReference>
<dbReference type="PANTHER" id="PTHR31859">
    <property type="entry name" value="TETRATRICOPEPTIDE REPEAT PROTEIN 39 FAMILY MEMBER"/>
    <property type="match status" value="1"/>
</dbReference>
<evidence type="ECO:0000313" key="3">
    <source>
        <dbReference type="EMBL" id="KAE8249459.1"/>
    </source>
</evidence>
<reference evidence="3" key="2">
    <citation type="journal article" date="2019" name="IMA Fungus">
        <title>Genome sequencing and comparison of five Tilletia species to identify candidate genes for the detection of regulated species infecting wheat.</title>
        <authorList>
            <person name="Nguyen H.D.T."/>
            <person name="Sultana T."/>
            <person name="Kesanakurti P."/>
            <person name="Hambleton S."/>
        </authorList>
    </citation>
    <scope>NUCLEOTIDE SEQUENCE</scope>
    <source>
        <strain evidence="3">DAOMC 236426</strain>
    </source>
</reference>
<dbReference type="Gene3D" id="3.40.525.10">
    <property type="entry name" value="CRAL-TRIO lipid binding domain"/>
    <property type="match status" value="1"/>
</dbReference>
<dbReference type="GO" id="GO:0005741">
    <property type="term" value="C:mitochondrial outer membrane"/>
    <property type="evidence" value="ECO:0007669"/>
    <property type="project" value="TreeGrafter"/>
</dbReference>
<gene>
    <name evidence="3" type="ORF">A4X06_0g3224</name>
</gene>
<dbReference type="InterPro" id="IPR036273">
    <property type="entry name" value="CRAL/TRIO_N_dom_sf"/>
</dbReference>
<dbReference type="GO" id="GO:0005634">
    <property type="term" value="C:nucleus"/>
    <property type="evidence" value="ECO:0007669"/>
    <property type="project" value="TreeGrafter"/>
</dbReference>
<feature type="region of interest" description="Disordered" evidence="1">
    <location>
        <begin position="49"/>
        <end position="82"/>
    </location>
</feature>
<feature type="compositionally biased region" description="Low complexity" evidence="1">
    <location>
        <begin position="574"/>
        <end position="609"/>
    </location>
</feature>
<feature type="compositionally biased region" description="Basic and acidic residues" evidence="1">
    <location>
        <begin position="738"/>
        <end position="747"/>
    </location>
</feature>
<dbReference type="Pfam" id="PF10300">
    <property type="entry name" value="Iml2-TPR_39"/>
    <property type="match status" value="1"/>
</dbReference>
<dbReference type="InterPro" id="IPR011074">
    <property type="entry name" value="CRAL/TRIO_N_dom"/>
</dbReference>
<comment type="caution">
    <text evidence="3">The sequence shown here is derived from an EMBL/GenBank/DDBJ whole genome shotgun (WGS) entry which is preliminary data.</text>
</comment>
<feature type="region of interest" description="Disordered" evidence="1">
    <location>
        <begin position="1453"/>
        <end position="1519"/>
    </location>
</feature>
<evidence type="ECO:0000256" key="1">
    <source>
        <dbReference type="SAM" id="MobiDB-lite"/>
    </source>
</evidence>
<dbReference type="InterPro" id="IPR019412">
    <property type="entry name" value="IML2/TPR_39"/>
</dbReference>
<sequence>MSSLNIPTKANNDGEQVPEGYYGNLSADQQRSLREMWRRFHELYERNVEKSQSLEAAGGPTSEGFAVVDESKAKKGPKGDAAMDDAKKAEEVKEMNQFIDKYGGPYLRKAFWEFTKLDHPDVTMLRFLRARKWDVDRALAMLAAALKFRLDKDIEGILEKGEDGLKDVPGFLNQFRRGISYIRGNTAAPGEYPIYFIHVGRHFTSAQKTEVLQQFVLLAMENARLLVTPPYEKAIVIFDMTGFGLRNMDWQCVLFLVKCLEAYFPESLQRIYIHAAPWIFKGIWQILQPMLDPVVRDKIKFSSKASELVDYVPYSKLRKAMGGTMQWEWNYIEPTAAENELMKDTATATAVRKEHHDLSQKFEEVTRAWSNTKDDSDAAAKDLNYRRLVLGKQLRLKQFQMNPYIRARSIYHRDGSLKEDGSWSWTYPQEDGKINEQTTGERHNIPALQKWLREHNEDDLSSSIGGRHGAMGPQKGKPLPEKDRVTEAFSIVGGFRAIPLQQNSLTSGAKVGSQAQAQAQEQSPPTQQQQHSDGGDGFHSQSSHISTAQTHAGAAAAAAAAQQQASLSLSSSTSPAMVSVSSPSSSLTASGEQQRQQRIQQQHQQQQQQLKPPPSPLFANRADSSLSVVTTTTEGADEFYNAAESLSSYAPSPAQTPTPRHDSSGSEGYIGSAFGGALTGATAAAYLANGNPQSQQQLRQPLQDGSGRSTPTGPAPAVILPTADSNLSRAGDSIDGSEQLHSHHHPLDMGPTHHNTTHHHHQPPATPGSEAPYELDEDGRALSDEASIMTDQSITPETEVRLSFIPTRALKESEVQISDDDIRDDLALVRGAMSLFLNSRMQEAEDICIQGADRRLYKAVGMALINTVKAVLTFEPQDFINAIACNKHSMAIASLLRRKKGARKVVGNSQTNLKNMTVVQLHAELIFAESQVLKSILGIFYAGDALALVRNAFDLRNGYFLHREMLRFVEWLDAEQEQATILASTKANTRSLRVIDQDFRSGVYFGNGLSTLVLSFLPASILKVIEKFGFVGERKMALDLLQRAGGWSKQKPLPTISTDEEGVRRPLADIAIMCYHLIFSSYVPITDVDIDMGDKILSWNLVRFPQGIFFLYFSARLYGAQALPEKAIEYYRNAIEAQREYKQLHHLCFWDLSLTYLATCDFARAYECYDVLSRESNWSKAIYQYSKAVMLYETGMNSADAHSRSPSTIMRTVPKLTKRIAGRQIPFERFVAYKAKKYIACNNRAPLPGLEFSYLWHCIGQSPVFLLVSNSLARIDEMLDELATYTDPAAYGTGETEYYGALCLANFLRGVTLRFIAHPESHTLVRLPADDTLAPVEEIERQAAESFATVLKHGSKLDAADRYLVYFSHYEWGRLKASAGDDDGAKKEFKLVLSGKALEARGKSSFPGTQKADYLLQSMCMVRAHAALETLRVQKGRSTSFFASESSTFIGSTRPGRSDSILSTSASSSGMGGFNGSTGGARRQPVARHSIVGSPNTSLQKTGTVSSRHSVAGSFSFEH</sequence>
<accession>A0A8X7SYD3</accession>
<keyword evidence="4" id="KW-1185">Reference proteome</keyword>
<dbReference type="Gene3D" id="1.25.40.10">
    <property type="entry name" value="Tetratricopeptide repeat domain"/>
    <property type="match status" value="1"/>
</dbReference>
<feature type="region of interest" description="Disordered" evidence="1">
    <location>
        <begin position="507"/>
        <end position="551"/>
    </location>
</feature>
<evidence type="ECO:0000259" key="2">
    <source>
        <dbReference type="PROSITE" id="PS50191"/>
    </source>
</evidence>
<dbReference type="InterPro" id="IPR011990">
    <property type="entry name" value="TPR-like_helical_dom_sf"/>
</dbReference>
<organism evidence="3 4">
    <name type="scientific">Tilletia controversa</name>
    <name type="common">dwarf bunt fungus</name>
    <dbReference type="NCBI Taxonomy" id="13291"/>
    <lineage>
        <taxon>Eukaryota</taxon>
        <taxon>Fungi</taxon>
        <taxon>Dikarya</taxon>
        <taxon>Basidiomycota</taxon>
        <taxon>Ustilaginomycotina</taxon>
        <taxon>Exobasidiomycetes</taxon>
        <taxon>Tilletiales</taxon>
        <taxon>Tilletiaceae</taxon>
        <taxon>Tilletia</taxon>
    </lineage>
</organism>